<evidence type="ECO:0000313" key="1">
    <source>
        <dbReference type="EMBL" id="CAH1601835.1"/>
    </source>
</evidence>
<dbReference type="Proteomes" id="UP001295462">
    <property type="component" value="Unassembled WGS sequence"/>
</dbReference>
<organism evidence="1 2">
    <name type="scientific">Vibrio jasicida</name>
    <dbReference type="NCBI Taxonomy" id="766224"/>
    <lineage>
        <taxon>Bacteria</taxon>
        <taxon>Pseudomonadati</taxon>
        <taxon>Pseudomonadota</taxon>
        <taxon>Gammaproteobacteria</taxon>
        <taxon>Vibrionales</taxon>
        <taxon>Vibrionaceae</taxon>
        <taxon>Vibrio</taxon>
    </lineage>
</organism>
<accession>A0AAU9QTU0</accession>
<reference evidence="1" key="1">
    <citation type="submission" date="2022-01" db="EMBL/GenBank/DDBJ databases">
        <authorList>
            <person name="Lagorce A."/>
        </authorList>
    </citation>
    <scope>NUCLEOTIDE SEQUENCE</scope>
    <source>
        <strain evidence="1">Th15_F1_A12</strain>
    </source>
</reference>
<proteinExistence type="predicted"/>
<dbReference type="AlphaFoldDB" id="A0AAU9QTU0"/>
<sequence>MKWRMITKRVAMQLVKQLVTGMNNSLPLRLTSNPENTKPGTGLLVYLPERPRQTGYVQAV</sequence>
<comment type="caution">
    <text evidence="1">The sequence shown here is derived from an EMBL/GenBank/DDBJ whole genome shotgun (WGS) entry which is preliminary data.</text>
</comment>
<name>A0AAU9QTU0_9VIBR</name>
<evidence type="ECO:0000313" key="2">
    <source>
        <dbReference type="Proteomes" id="UP001295462"/>
    </source>
</evidence>
<gene>
    <name evidence="1" type="ORF">THF1A12_50249</name>
</gene>
<protein>
    <submittedName>
        <fullName evidence="1">Uncharacterized protein</fullName>
    </submittedName>
</protein>
<dbReference type="EMBL" id="CAKMUD010000105">
    <property type="protein sequence ID" value="CAH1601835.1"/>
    <property type="molecule type" value="Genomic_DNA"/>
</dbReference>